<comment type="caution">
    <text evidence="2">The sequence shown here is derived from an EMBL/GenBank/DDBJ whole genome shotgun (WGS) entry which is preliminary data.</text>
</comment>
<dbReference type="EMBL" id="BSER01000009">
    <property type="protein sequence ID" value="GLJ95970.1"/>
    <property type="molecule type" value="Genomic_DNA"/>
</dbReference>
<protein>
    <submittedName>
        <fullName evidence="2">Uncharacterized protein</fullName>
    </submittedName>
</protein>
<proteinExistence type="predicted"/>
<dbReference type="RefSeq" id="WP_204963583.1">
    <property type="nucleotide sequence ID" value="NZ_BAAAUR010000001.1"/>
</dbReference>
<accession>A0A9W6M6T9</accession>
<keyword evidence="3" id="KW-1185">Reference proteome</keyword>
<evidence type="ECO:0000313" key="2">
    <source>
        <dbReference type="EMBL" id="GLJ95970.1"/>
    </source>
</evidence>
<dbReference type="AlphaFoldDB" id="A0A9W6M6T9"/>
<reference evidence="2" key="1">
    <citation type="journal article" date="2014" name="Int. J. Syst. Evol. Microbiol.">
        <title>Complete genome sequence of Corynebacterium casei LMG S-19264T (=DSM 44701T), isolated from a smear-ripened cheese.</title>
        <authorList>
            <consortium name="US DOE Joint Genome Institute (JGI-PGF)"/>
            <person name="Walter F."/>
            <person name="Albersmeier A."/>
            <person name="Kalinowski J."/>
            <person name="Ruckert C."/>
        </authorList>
    </citation>
    <scope>NUCLEOTIDE SEQUENCE</scope>
    <source>
        <strain evidence="2">VKM Ac-1940</strain>
    </source>
</reference>
<sequence length="115" mass="12663">MSAYHGGESLTRDGVTLLISTGQSAGLSLSHRRFLYLESDAEADAVISVLTEYRSAEHAEEIAALRAEVESWREHVAELAAENDRLDAELEALRDDLARRVAIAVLERLRTENAA</sequence>
<organism evidence="2 3">
    <name type="scientific">Microbacterium dextranolyticum</name>
    <dbReference type="NCBI Taxonomy" id="36806"/>
    <lineage>
        <taxon>Bacteria</taxon>
        <taxon>Bacillati</taxon>
        <taxon>Actinomycetota</taxon>
        <taxon>Actinomycetes</taxon>
        <taxon>Micrococcales</taxon>
        <taxon>Microbacteriaceae</taxon>
        <taxon>Microbacterium</taxon>
    </lineage>
</organism>
<evidence type="ECO:0000256" key="1">
    <source>
        <dbReference type="SAM" id="Coils"/>
    </source>
</evidence>
<keyword evidence="1" id="KW-0175">Coiled coil</keyword>
<feature type="coiled-coil region" evidence="1">
    <location>
        <begin position="55"/>
        <end position="96"/>
    </location>
</feature>
<gene>
    <name evidence="2" type="ORF">GCM10017591_20330</name>
</gene>
<name>A0A9W6M6T9_9MICO</name>
<reference evidence="2" key="2">
    <citation type="submission" date="2023-01" db="EMBL/GenBank/DDBJ databases">
        <authorList>
            <person name="Sun Q."/>
            <person name="Evtushenko L."/>
        </authorList>
    </citation>
    <scope>NUCLEOTIDE SEQUENCE</scope>
    <source>
        <strain evidence="2">VKM Ac-1940</strain>
    </source>
</reference>
<evidence type="ECO:0000313" key="3">
    <source>
        <dbReference type="Proteomes" id="UP001142291"/>
    </source>
</evidence>
<dbReference type="Proteomes" id="UP001142291">
    <property type="component" value="Unassembled WGS sequence"/>
</dbReference>